<dbReference type="Proteomes" id="UP000221165">
    <property type="component" value="Unassembled WGS sequence"/>
</dbReference>
<feature type="compositionally biased region" description="Basic and acidic residues" evidence="1">
    <location>
        <begin position="152"/>
        <end position="167"/>
    </location>
</feature>
<keyword evidence="2" id="KW-0732">Signal</keyword>
<proteinExistence type="predicted"/>
<evidence type="ECO:0000256" key="1">
    <source>
        <dbReference type="SAM" id="MobiDB-lite"/>
    </source>
</evidence>
<keyword evidence="4" id="KW-1185">Reference proteome</keyword>
<feature type="compositionally biased region" description="Basic and acidic residues" evidence="1">
    <location>
        <begin position="121"/>
        <end position="130"/>
    </location>
</feature>
<feature type="compositionally biased region" description="Basic and acidic residues" evidence="1">
    <location>
        <begin position="61"/>
        <end position="85"/>
    </location>
</feature>
<dbReference type="AlphaFoldDB" id="A0A2C6KF89"/>
<evidence type="ECO:0000256" key="2">
    <source>
        <dbReference type="SAM" id="SignalP"/>
    </source>
</evidence>
<accession>A0A2C6KF89</accession>
<evidence type="ECO:0000313" key="4">
    <source>
        <dbReference type="Proteomes" id="UP000221165"/>
    </source>
</evidence>
<feature type="chain" id="PRO_5013310698" evidence="2">
    <location>
        <begin position="19"/>
        <end position="539"/>
    </location>
</feature>
<comment type="caution">
    <text evidence="3">The sequence shown here is derived from an EMBL/GenBank/DDBJ whole genome shotgun (WGS) entry which is preliminary data.</text>
</comment>
<name>A0A2C6KF89_9APIC</name>
<dbReference type="VEuPathDB" id="ToxoDB:CSUI_010399"/>
<reference evidence="3 4" key="1">
    <citation type="journal article" date="2017" name="Int. J. Parasitol.">
        <title>The genome of the protozoan parasite Cystoisospora suis and a reverse vaccinology approach to identify vaccine candidates.</title>
        <authorList>
            <person name="Palmieri N."/>
            <person name="Shrestha A."/>
            <person name="Ruttkowski B."/>
            <person name="Beck T."/>
            <person name="Vogl C."/>
            <person name="Tomley F."/>
            <person name="Blake D.P."/>
            <person name="Joachim A."/>
        </authorList>
    </citation>
    <scope>NUCLEOTIDE SEQUENCE [LARGE SCALE GENOMIC DNA]</scope>
    <source>
        <strain evidence="3 4">Wien I</strain>
    </source>
</reference>
<feature type="region of interest" description="Disordered" evidence="1">
    <location>
        <begin position="51"/>
        <end position="210"/>
    </location>
</feature>
<feature type="compositionally biased region" description="Acidic residues" evidence="1">
    <location>
        <begin position="168"/>
        <end position="201"/>
    </location>
</feature>
<feature type="region of interest" description="Disordered" evidence="1">
    <location>
        <begin position="247"/>
        <end position="268"/>
    </location>
</feature>
<feature type="signal peptide" evidence="2">
    <location>
        <begin position="1"/>
        <end position="18"/>
    </location>
</feature>
<evidence type="ECO:0000313" key="3">
    <source>
        <dbReference type="EMBL" id="PHJ15789.1"/>
    </source>
</evidence>
<organism evidence="3 4">
    <name type="scientific">Cystoisospora suis</name>
    <dbReference type="NCBI Taxonomy" id="483139"/>
    <lineage>
        <taxon>Eukaryota</taxon>
        <taxon>Sar</taxon>
        <taxon>Alveolata</taxon>
        <taxon>Apicomplexa</taxon>
        <taxon>Conoidasida</taxon>
        <taxon>Coccidia</taxon>
        <taxon>Eucoccidiorida</taxon>
        <taxon>Eimeriorina</taxon>
        <taxon>Sarcocystidae</taxon>
        <taxon>Cystoisospora</taxon>
    </lineage>
</organism>
<dbReference type="GeneID" id="94433714"/>
<protein>
    <submittedName>
        <fullName evidence="3">Uncharacterized protein</fullName>
    </submittedName>
</protein>
<dbReference type="EMBL" id="MIGC01007321">
    <property type="protein sequence ID" value="PHJ15789.1"/>
    <property type="molecule type" value="Genomic_DNA"/>
</dbReference>
<sequence>MNLWLSVTFGLFVQCSFWFSVSLDGTVAAALPSSSVLRLLQRADEVGERSGILPSLPELSALKKDDDEEDRAIRATDLKSDRGQEEKEEATSSNSAGSDKKRPEREAKIDSPPSPSAEESPVERKQDKDPYNTGNGILPSGPLDELEDRDLEQENEKEAAPETKEESVITEEPTEEEGDPEDPNPTDDDEVEPEEDEVEDDDHYHHGEDGHHNFDFQYYLPQQYRKVIPGTNIDYYDYVLMEERQANGEVDEPPVERSGGLPNEEDATEKPLPVVSSFNGVFSYCYATETADILERCSDAATLGDGVYIPMVNMTDFGRHDDDEIGNPAIQDVSLPAKHYSTSRQPFPSEWFETISELKNRTRLSVGGLWFGPPDFDQMDAVLQKNPGVFDGILVDWDSGVGACMTKLKTPPRFNRRGRQTAWADPKKFFMRYYTGGQDIRACHLPGNGLPYTAEPFINDGNRELMPPPGWNVTFPCFGGLEGRCYRSITQHAKDACGESQRFVFSPFDRASESMRILLNDTCAGFGQGLPPHDLVMAI</sequence>
<dbReference type="RefSeq" id="XP_067917521.1">
    <property type="nucleotide sequence ID" value="XM_068070503.1"/>
</dbReference>
<dbReference type="OrthoDB" id="329524at2759"/>
<gene>
    <name evidence="3" type="ORF">CSUI_010399</name>
</gene>
<feature type="compositionally biased region" description="Basic and acidic residues" evidence="1">
    <location>
        <begin position="98"/>
        <end position="109"/>
    </location>
</feature>